<dbReference type="InterPro" id="IPR023213">
    <property type="entry name" value="CAT-like_dom_sf"/>
</dbReference>
<proteinExistence type="predicted"/>
<dbReference type="Proteomes" id="UP001056079">
    <property type="component" value="Chromosome"/>
</dbReference>
<protein>
    <recommendedName>
        <fullName evidence="3">Condensation domain-containing protein</fullName>
    </recommendedName>
</protein>
<dbReference type="EMBL" id="CP098609">
    <property type="protein sequence ID" value="USC48765.1"/>
    <property type="molecule type" value="Genomic_DNA"/>
</dbReference>
<accession>A0ABY4UWY4</accession>
<reference evidence="1" key="1">
    <citation type="submission" date="2021-08" db="EMBL/GenBank/DDBJ databases">
        <title>DNA methylation of m4C regulates biosynthesis of daptomycin in Streptomyces roseosporus L30.</title>
        <authorList>
            <person name="Fang J.-L."/>
        </authorList>
    </citation>
    <scope>NUCLEOTIDE SEQUENCE</scope>
    <source>
        <strain evidence="1">L30</strain>
    </source>
</reference>
<name>A0ABY4UWY4_STRFL</name>
<dbReference type="Gene3D" id="3.30.559.10">
    <property type="entry name" value="Chloramphenicol acetyltransferase-like domain"/>
    <property type="match status" value="1"/>
</dbReference>
<evidence type="ECO:0000313" key="1">
    <source>
        <dbReference type="EMBL" id="USC48765.1"/>
    </source>
</evidence>
<dbReference type="RefSeq" id="WP_006125631.1">
    <property type="nucleotide sequence ID" value="NZ_CP098609.1"/>
</dbReference>
<organism evidence="1 2">
    <name type="scientific">Streptomyces filamentosus</name>
    <name type="common">Streptomyces roseosporus</name>
    <dbReference type="NCBI Taxonomy" id="67294"/>
    <lineage>
        <taxon>Bacteria</taxon>
        <taxon>Bacillati</taxon>
        <taxon>Actinomycetota</taxon>
        <taxon>Actinomycetes</taxon>
        <taxon>Kitasatosporales</taxon>
        <taxon>Streptomycetaceae</taxon>
        <taxon>Streptomyces</taxon>
    </lineage>
</organism>
<dbReference type="SUPFAM" id="SSF52777">
    <property type="entry name" value="CoA-dependent acyltransferases"/>
    <property type="match status" value="2"/>
</dbReference>
<sequence>MTDRLPLSSAQLAFGLDAQRSGRRGTVTMMFRTPSARLVTEDVRQVLESVLLSNPALSHRIQFSRGTAYQEWNPSECHVTELRALDAEAVAESVERVVEEFEASLDGASMTACLIRSPTGDHLLLVLDHALVDEHSVRLIKRQLAAPSAPDEHRMERYRNAVFDRVKSETEAADGPGIKFWTERLESAGEFQRPSARTTRAIPVETLPSVAVPHGFRGSLFPYVLHSIHHALRDVAEPAPTTVGYPWGGRNAAYTDVVGCFMNTVVSLDTPGCPRSPDPTGDFLRNWYRELDHADVPFTAVTALGSTFSGAVSAMLSYTHAGPPTVDVAGVPAVEVTPSRSEPPSMCGLLAGVTLHDGELRLRLLLDEENTTYGVRAFGTRWRDRLTSAFSHVPEPKP</sequence>
<evidence type="ECO:0008006" key="3">
    <source>
        <dbReference type="Google" id="ProtNLM"/>
    </source>
</evidence>
<gene>
    <name evidence="1" type="ORF">K7395_19560</name>
</gene>
<evidence type="ECO:0000313" key="2">
    <source>
        <dbReference type="Proteomes" id="UP001056079"/>
    </source>
</evidence>
<keyword evidence="2" id="KW-1185">Reference proteome</keyword>